<evidence type="ECO:0000259" key="2">
    <source>
        <dbReference type="PROSITE" id="PS50112"/>
    </source>
</evidence>
<comment type="caution">
    <text evidence="4">The sequence shown here is derived from an EMBL/GenBank/DDBJ whole genome shotgun (WGS) entry which is preliminary data.</text>
</comment>
<dbReference type="PROSITE" id="PS50112">
    <property type="entry name" value="PAS"/>
    <property type="match status" value="1"/>
</dbReference>
<dbReference type="InterPro" id="IPR036457">
    <property type="entry name" value="PPM-type-like_dom_sf"/>
</dbReference>
<dbReference type="Pfam" id="PF07228">
    <property type="entry name" value="SpoIIE"/>
    <property type="match status" value="1"/>
</dbReference>
<feature type="domain" description="PAS" evidence="2">
    <location>
        <begin position="173"/>
        <end position="218"/>
    </location>
</feature>
<dbReference type="Gene3D" id="3.60.40.10">
    <property type="entry name" value="PPM-type phosphatase domain"/>
    <property type="match status" value="1"/>
</dbReference>
<dbReference type="SUPFAM" id="SSF55785">
    <property type="entry name" value="PYP-like sensor domain (PAS domain)"/>
    <property type="match status" value="2"/>
</dbReference>
<dbReference type="FunFam" id="3.30.450.20:FF:000155">
    <property type="entry name" value="Sensor histidine kinase TodS"/>
    <property type="match status" value="1"/>
</dbReference>
<dbReference type="EMBL" id="BSDS01000002">
    <property type="protein sequence ID" value="GLI39329.1"/>
    <property type="molecule type" value="Genomic_DNA"/>
</dbReference>
<dbReference type="PANTHER" id="PTHR43156">
    <property type="entry name" value="STAGE II SPORULATION PROTEIN E-RELATED"/>
    <property type="match status" value="1"/>
</dbReference>
<dbReference type="SMART" id="SM00086">
    <property type="entry name" value="PAC"/>
    <property type="match status" value="2"/>
</dbReference>
<accession>A0A9W6LE45</accession>
<dbReference type="InterPro" id="IPR000014">
    <property type="entry name" value="PAS"/>
</dbReference>
<dbReference type="InterPro" id="IPR001610">
    <property type="entry name" value="PAC"/>
</dbReference>
<dbReference type="SMART" id="SM00331">
    <property type="entry name" value="PP2C_SIG"/>
    <property type="match status" value="1"/>
</dbReference>
<evidence type="ECO:0008006" key="6">
    <source>
        <dbReference type="Google" id="ProtNLM"/>
    </source>
</evidence>
<dbReference type="InterPro" id="IPR052016">
    <property type="entry name" value="Bact_Sigma-Reg"/>
</dbReference>
<reference evidence="4" key="1">
    <citation type="submission" date="2022-12" db="EMBL/GenBank/DDBJ databases">
        <title>Reference genome sequencing for broad-spectrum identification of bacterial and archaeal isolates by mass spectrometry.</title>
        <authorList>
            <person name="Sekiguchi Y."/>
            <person name="Tourlousse D.M."/>
        </authorList>
    </citation>
    <scope>NUCLEOTIDE SEQUENCE</scope>
    <source>
        <strain evidence="4">H2</strain>
    </source>
</reference>
<dbReference type="InterPro" id="IPR000700">
    <property type="entry name" value="PAS-assoc_C"/>
</dbReference>
<dbReference type="SMART" id="SM00091">
    <property type="entry name" value="PAS"/>
    <property type="match status" value="2"/>
</dbReference>
<protein>
    <recommendedName>
        <fullName evidence="6">Histidine kinase</fullName>
    </recommendedName>
</protein>
<dbReference type="CDD" id="cd00130">
    <property type="entry name" value="PAS"/>
    <property type="match status" value="2"/>
</dbReference>
<dbReference type="SUPFAM" id="SSF81606">
    <property type="entry name" value="PP2C-like"/>
    <property type="match status" value="1"/>
</dbReference>
<dbReference type="PANTHER" id="PTHR43156:SF2">
    <property type="entry name" value="STAGE II SPORULATION PROTEIN E"/>
    <property type="match status" value="1"/>
</dbReference>
<dbReference type="AlphaFoldDB" id="A0A9W6LE45"/>
<feature type="domain" description="PAC" evidence="3">
    <location>
        <begin position="232"/>
        <end position="284"/>
    </location>
</feature>
<dbReference type="Gene3D" id="3.30.450.20">
    <property type="entry name" value="PAS domain"/>
    <property type="match status" value="2"/>
</dbReference>
<feature type="domain" description="PAC" evidence="3">
    <location>
        <begin position="104"/>
        <end position="156"/>
    </location>
</feature>
<dbReference type="PROSITE" id="PS50113">
    <property type="entry name" value="PAC"/>
    <property type="match status" value="2"/>
</dbReference>
<evidence type="ECO:0000256" key="1">
    <source>
        <dbReference type="ARBA" id="ARBA00022801"/>
    </source>
</evidence>
<dbReference type="NCBIfam" id="TIGR00229">
    <property type="entry name" value="sensory_box"/>
    <property type="match status" value="2"/>
</dbReference>
<sequence>MPANYHEHFPKILRRNKPLLDDEAFRRRYELLSVVFDEAFQLMGLLKPDGTLIKINKTAYRSIKGKESEVIGKPFWDTPWWAHSPEARSRLRRAVEAASRGEFVRYETTHRTHDGTLTHIDFSLKPVKDERGKAILIVAEGRDITERRRAEEALREAAVKYRIVADNTFNWEFWLSPEGKFIYSSPSCLRISGYDAETFNADPGLIWEIVHPDDRKLVALHRHEVREAKVLGAVDFRIVHRDGDIRWIHHVCQPVFGDGGEYLGIRGSFSDITEQKKAAAILLRNARINRELEIAKEIQQSFLPVCPSSLPGLLMACCCVPAAHVGGDYYDFFTLENGVIDMVIADVTGHSIGSSLLMTMTRSVLNAKVCTARPPAKLLDTVNDLLHEDLSRAELQISMFYIRMDIVDHTLYYANAGHNHPLLYRSAEGAFMELDADGLIMGVKKEVGFEEKSIRVEEGDILILYTDGVTEAEGAGGELFGFGRLCEAVAEHRESHPREIMDGIFRKISAFSGAGPLSDDVAMIIVKIVR</sequence>
<dbReference type="Proteomes" id="UP001144352">
    <property type="component" value="Unassembled WGS sequence"/>
</dbReference>
<evidence type="ECO:0000313" key="4">
    <source>
        <dbReference type="EMBL" id="GLI39329.1"/>
    </source>
</evidence>
<dbReference type="InterPro" id="IPR035965">
    <property type="entry name" value="PAS-like_dom_sf"/>
</dbReference>
<gene>
    <name evidence="4" type="ORF">GHYDROH2_28300</name>
</gene>
<keyword evidence="5" id="KW-1185">Reference proteome</keyword>
<dbReference type="InterPro" id="IPR013655">
    <property type="entry name" value="PAS_fold_3"/>
</dbReference>
<dbReference type="Pfam" id="PF08448">
    <property type="entry name" value="PAS_4"/>
    <property type="match status" value="1"/>
</dbReference>
<dbReference type="RefSeq" id="WP_214186689.1">
    <property type="nucleotide sequence ID" value="NZ_BSDS01000002.1"/>
</dbReference>
<organism evidence="4 5">
    <name type="scientific">Geobacter hydrogenophilus</name>
    <dbReference type="NCBI Taxonomy" id="40983"/>
    <lineage>
        <taxon>Bacteria</taxon>
        <taxon>Pseudomonadati</taxon>
        <taxon>Thermodesulfobacteriota</taxon>
        <taxon>Desulfuromonadia</taxon>
        <taxon>Geobacterales</taxon>
        <taxon>Geobacteraceae</taxon>
        <taxon>Geobacter</taxon>
    </lineage>
</organism>
<dbReference type="InterPro" id="IPR001932">
    <property type="entry name" value="PPM-type_phosphatase-like_dom"/>
</dbReference>
<keyword evidence="1" id="KW-0378">Hydrolase</keyword>
<proteinExistence type="predicted"/>
<dbReference type="GO" id="GO:0016791">
    <property type="term" value="F:phosphatase activity"/>
    <property type="evidence" value="ECO:0007669"/>
    <property type="project" value="TreeGrafter"/>
</dbReference>
<evidence type="ECO:0000313" key="5">
    <source>
        <dbReference type="Proteomes" id="UP001144352"/>
    </source>
</evidence>
<dbReference type="Pfam" id="PF08447">
    <property type="entry name" value="PAS_3"/>
    <property type="match status" value="1"/>
</dbReference>
<evidence type="ECO:0000259" key="3">
    <source>
        <dbReference type="PROSITE" id="PS50113"/>
    </source>
</evidence>
<name>A0A9W6LE45_9BACT</name>
<dbReference type="InterPro" id="IPR013656">
    <property type="entry name" value="PAS_4"/>
</dbReference>